<dbReference type="AlphaFoldDB" id="A0ABD2P615"/>
<name>A0ABD2P615_9CUCU</name>
<sequence length="196" mass="21933">MGFCSLKTDIRKSPHRTGPWNVRTLFGTGKLANVTKEMGKNNLRGSLLNINVLQIYALIANKSQSEIDKFFNTSTKLSNTSKTGHLFIFGHLSAKIQGKHGDIVEEYGLRDRLLIFRCKSCKRECDGKVKKKCDDISDQQPDETIPCSTGQKTLKETEQDPCFRGPCKGMCPRQACGPSPCRKRKNPCDDCDCAVR</sequence>
<organism evidence="1 2">
    <name type="scientific">Cryptolaemus montrouzieri</name>
    <dbReference type="NCBI Taxonomy" id="559131"/>
    <lineage>
        <taxon>Eukaryota</taxon>
        <taxon>Metazoa</taxon>
        <taxon>Ecdysozoa</taxon>
        <taxon>Arthropoda</taxon>
        <taxon>Hexapoda</taxon>
        <taxon>Insecta</taxon>
        <taxon>Pterygota</taxon>
        <taxon>Neoptera</taxon>
        <taxon>Endopterygota</taxon>
        <taxon>Coleoptera</taxon>
        <taxon>Polyphaga</taxon>
        <taxon>Cucujiformia</taxon>
        <taxon>Coccinelloidea</taxon>
        <taxon>Coccinellidae</taxon>
        <taxon>Scymninae</taxon>
        <taxon>Scymnini</taxon>
        <taxon>Cryptolaemus</taxon>
    </lineage>
</organism>
<comment type="caution">
    <text evidence="1">The sequence shown here is derived from an EMBL/GenBank/DDBJ whole genome shotgun (WGS) entry which is preliminary data.</text>
</comment>
<proteinExistence type="predicted"/>
<dbReference type="EMBL" id="JABFTP020000185">
    <property type="protein sequence ID" value="KAL3286375.1"/>
    <property type="molecule type" value="Genomic_DNA"/>
</dbReference>
<protein>
    <submittedName>
        <fullName evidence="1">Uncharacterized protein</fullName>
    </submittedName>
</protein>
<gene>
    <name evidence="1" type="ORF">HHI36_000885</name>
</gene>
<dbReference type="Proteomes" id="UP001516400">
    <property type="component" value="Unassembled WGS sequence"/>
</dbReference>
<evidence type="ECO:0000313" key="1">
    <source>
        <dbReference type="EMBL" id="KAL3286375.1"/>
    </source>
</evidence>
<accession>A0ABD2P615</accession>
<evidence type="ECO:0000313" key="2">
    <source>
        <dbReference type="Proteomes" id="UP001516400"/>
    </source>
</evidence>
<reference evidence="1 2" key="1">
    <citation type="journal article" date="2021" name="BMC Biol.">
        <title>Horizontally acquired antibacterial genes associated with adaptive radiation of ladybird beetles.</title>
        <authorList>
            <person name="Li H.S."/>
            <person name="Tang X.F."/>
            <person name="Huang Y.H."/>
            <person name="Xu Z.Y."/>
            <person name="Chen M.L."/>
            <person name="Du X.Y."/>
            <person name="Qiu B.Y."/>
            <person name="Chen P.T."/>
            <person name="Zhang W."/>
            <person name="Slipinski A."/>
            <person name="Escalona H.E."/>
            <person name="Waterhouse R.M."/>
            <person name="Zwick A."/>
            <person name="Pang H."/>
        </authorList>
    </citation>
    <scope>NUCLEOTIDE SEQUENCE [LARGE SCALE GENOMIC DNA]</scope>
    <source>
        <strain evidence="1">SYSU2018</strain>
    </source>
</reference>
<keyword evidence="2" id="KW-1185">Reference proteome</keyword>